<dbReference type="Proteomes" id="UP000244722">
    <property type="component" value="Unassembled WGS sequence"/>
</dbReference>
<gene>
    <name evidence="3" type="ORF">B9Z19DRAFT_1141642</name>
</gene>
<feature type="region of interest" description="Disordered" evidence="2">
    <location>
        <begin position="143"/>
        <end position="233"/>
    </location>
</feature>
<feature type="compositionally biased region" description="Polar residues" evidence="2">
    <location>
        <begin position="110"/>
        <end position="124"/>
    </location>
</feature>
<feature type="region of interest" description="Disordered" evidence="2">
    <location>
        <begin position="1"/>
        <end position="55"/>
    </location>
</feature>
<proteinExistence type="predicted"/>
<accession>A0A2T7A705</accession>
<feature type="region of interest" description="Disordered" evidence="2">
    <location>
        <begin position="443"/>
        <end position="477"/>
    </location>
</feature>
<keyword evidence="1" id="KW-0175">Coiled coil</keyword>
<name>A0A2T7A705_TUBBO</name>
<feature type="compositionally biased region" description="Pro residues" evidence="2">
    <location>
        <begin position="211"/>
        <end position="225"/>
    </location>
</feature>
<feature type="compositionally biased region" description="Basic and acidic residues" evidence="2">
    <location>
        <begin position="443"/>
        <end position="466"/>
    </location>
</feature>
<feature type="compositionally biased region" description="Polar residues" evidence="2">
    <location>
        <begin position="25"/>
        <end position="39"/>
    </location>
</feature>
<reference evidence="3 4" key="1">
    <citation type="submission" date="2017-04" db="EMBL/GenBank/DDBJ databases">
        <title>Draft genome sequence of Tuber borchii Vittad., a whitish edible truffle.</title>
        <authorList>
            <consortium name="DOE Joint Genome Institute"/>
            <person name="Murat C."/>
            <person name="Kuo A."/>
            <person name="Barry K.W."/>
            <person name="Clum A."/>
            <person name="Dockter R.B."/>
            <person name="Fauchery L."/>
            <person name="Iotti M."/>
            <person name="Kohler A."/>
            <person name="Labutti K."/>
            <person name="Lindquist E.A."/>
            <person name="Lipzen A."/>
            <person name="Ohm R.A."/>
            <person name="Wang M."/>
            <person name="Grigoriev I.V."/>
            <person name="Zambonelli A."/>
            <person name="Martin F.M."/>
        </authorList>
    </citation>
    <scope>NUCLEOTIDE SEQUENCE [LARGE SCALE GENOMIC DNA]</scope>
    <source>
        <strain evidence="3 4">Tbo3840</strain>
    </source>
</reference>
<comment type="caution">
    <text evidence="3">The sequence shown here is derived from an EMBL/GenBank/DDBJ whole genome shotgun (WGS) entry which is preliminary data.</text>
</comment>
<protein>
    <submittedName>
        <fullName evidence="3">Uncharacterized protein</fullName>
    </submittedName>
</protein>
<feature type="region of interest" description="Disordered" evidence="2">
    <location>
        <begin position="90"/>
        <end position="130"/>
    </location>
</feature>
<organism evidence="3 4">
    <name type="scientific">Tuber borchii</name>
    <name type="common">White truffle</name>
    <dbReference type="NCBI Taxonomy" id="42251"/>
    <lineage>
        <taxon>Eukaryota</taxon>
        <taxon>Fungi</taxon>
        <taxon>Dikarya</taxon>
        <taxon>Ascomycota</taxon>
        <taxon>Pezizomycotina</taxon>
        <taxon>Pezizomycetes</taxon>
        <taxon>Pezizales</taxon>
        <taxon>Tuberaceae</taxon>
        <taxon>Tuber</taxon>
    </lineage>
</organism>
<evidence type="ECO:0000313" key="3">
    <source>
        <dbReference type="EMBL" id="PUU83509.1"/>
    </source>
</evidence>
<feature type="region of interest" description="Disordered" evidence="2">
    <location>
        <begin position="755"/>
        <end position="819"/>
    </location>
</feature>
<dbReference type="OrthoDB" id="5366676at2759"/>
<feature type="coiled-coil region" evidence="1">
    <location>
        <begin position="553"/>
        <end position="621"/>
    </location>
</feature>
<evidence type="ECO:0000256" key="2">
    <source>
        <dbReference type="SAM" id="MobiDB-lite"/>
    </source>
</evidence>
<feature type="coiled-coil region" evidence="1">
    <location>
        <begin position="300"/>
        <end position="345"/>
    </location>
</feature>
<dbReference type="AlphaFoldDB" id="A0A2T7A705"/>
<dbReference type="STRING" id="42251.A0A2T7A705"/>
<dbReference type="EMBL" id="NESQ01000011">
    <property type="protein sequence ID" value="PUU83509.1"/>
    <property type="molecule type" value="Genomic_DNA"/>
</dbReference>
<evidence type="ECO:0000313" key="4">
    <source>
        <dbReference type="Proteomes" id="UP000244722"/>
    </source>
</evidence>
<evidence type="ECO:0000256" key="1">
    <source>
        <dbReference type="SAM" id="Coils"/>
    </source>
</evidence>
<sequence length="819" mass="90982">MSLSMGLFSRRKNSEDKASRAALSSPHTNSFASSSSTRDGCSPLPLSPHSTPVMRPKKSKLFTKAHPVSVSGYTADSGGIGFAPHLTRAKTTNFNSLPPTPQQHRHRQKQPSMSGLMRSSSDASGSWRARPLDQRAPQLGSHMEGFMNIHPSSFPHPPSPALPHSIPLPDSPAALQDRGRAGSGSGSPTPRLPLSATGMDYRSHPNHGFYSPPPSRYPISPPLSPESPLGTPAGRFDEPVHKSEGELAMEIAGLKEAISTRDHLIARYASNFNIDEINDAVSEMKKSEGQRVHQILSHRIHDLAMANSEKDNEIAQAEQKMNNLREALNAELGSLREAHARERLETPDGVGLEDLEDLDRYRRRESELMDVVNGKEKELELLRERVSVLEKSNARRQIQTLDEDRVFIGGKPALVAISEMGLADIGRKLMDEIRRRERAERKLAEAATKSRSDHDVILPEERKKGETSASASRGEELKPRENIDYVLSEEEKRRTELGWQFNERLETLRQEKETFETKQSAATQREGNESLIEMKKNRQLEAKIDQVIEDALNNDLKNVVEDRETRITFLESESAIEEAWHSLESELGYHSATLAERDERIKDLETENGNIRDRLEDSLDLPISGDSDKDVELYKQDIKAYRRDLKKRDAQIRDLNRIVADLESHLDSKSPPLSPPPVPPSTPISCPPTPTTANLVEEEYRSTHAAVTAQQNMIITDLDSTIEATEKAMKRMQANFLQLSQIATAEVPLPPLPAGAPLPPGSPIIPGSPERSRSASMGSPVIGSISGSEEKKEMERRDKTMSVVNEPDGALGEEEVIEW</sequence>
<keyword evidence="4" id="KW-1185">Reference proteome</keyword>
<feature type="compositionally biased region" description="Basic and acidic residues" evidence="2">
    <location>
        <begin position="788"/>
        <end position="800"/>
    </location>
</feature>